<dbReference type="RefSeq" id="XP_035542971.1">
    <property type="nucleotide sequence ID" value="XM_035687078.1"/>
</dbReference>
<dbReference type="KEGG" id="jre:118346066"/>
<organism evidence="2 3">
    <name type="scientific">Juglans regia</name>
    <name type="common">English walnut</name>
    <dbReference type="NCBI Taxonomy" id="51240"/>
    <lineage>
        <taxon>Eukaryota</taxon>
        <taxon>Viridiplantae</taxon>
        <taxon>Streptophyta</taxon>
        <taxon>Embryophyta</taxon>
        <taxon>Tracheophyta</taxon>
        <taxon>Spermatophyta</taxon>
        <taxon>Magnoliopsida</taxon>
        <taxon>eudicotyledons</taxon>
        <taxon>Gunneridae</taxon>
        <taxon>Pentapetalae</taxon>
        <taxon>rosids</taxon>
        <taxon>fabids</taxon>
        <taxon>Fagales</taxon>
        <taxon>Juglandaceae</taxon>
        <taxon>Juglans</taxon>
    </lineage>
</organism>
<feature type="domain" description="Tf2-1-like SH3-like" evidence="1">
    <location>
        <begin position="69"/>
        <end position="132"/>
    </location>
</feature>
<dbReference type="Proteomes" id="UP000235220">
    <property type="component" value="Unplaced"/>
</dbReference>
<evidence type="ECO:0000259" key="1">
    <source>
        <dbReference type="Pfam" id="PF24626"/>
    </source>
</evidence>
<dbReference type="OrthoDB" id="1000448at2759"/>
<protein>
    <submittedName>
        <fullName evidence="3">Uncharacterized protein LOC118346066</fullName>
    </submittedName>
</protein>
<accession>A0A6P9E6G0</accession>
<dbReference type="AlphaFoldDB" id="A0A6P9E6G0"/>
<evidence type="ECO:0000313" key="3">
    <source>
        <dbReference type="RefSeq" id="XP_035542971.1"/>
    </source>
</evidence>
<evidence type="ECO:0000313" key="2">
    <source>
        <dbReference type="Proteomes" id="UP000235220"/>
    </source>
</evidence>
<dbReference type="GeneID" id="118346066"/>
<dbReference type="Pfam" id="PF24626">
    <property type="entry name" value="SH3_Tf2-1"/>
    <property type="match status" value="1"/>
</dbReference>
<dbReference type="PANTHER" id="PTHR46148:SF60">
    <property type="entry name" value="CHROMO DOMAIN-CONTAINING PROTEIN"/>
    <property type="match status" value="1"/>
</dbReference>
<dbReference type="InterPro" id="IPR056924">
    <property type="entry name" value="SH3_Tf2-1"/>
</dbReference>
<gene>
    <name evidence="3" type="primary">LOC118346066</name>
</gene>
<reference evidence="3" key="1">
    <citation type="submission" date="2025-08" db="UniProtKB">
        <authorList>
            <consortium name="RefSeq"/>
        </authorList>
    </citation>
    <scope>IDENTIFICATION</scope>
    <source>
        <tissue evidence="3">Leaves</tissue>
    </source>
</reference>
<proteinExistence type="predicted"/>
<sequence length="207" mass="24542">MAPYEALYGRKCISPLFWDEVGEWNPLGPEIVQEMRNQVQIKRDRMATVQSCQKSYLDTRRRDLLFEEGDWVYLKVSPMKGVKRFGKKGKLSPRYVGPFQTLEKVGPVAYRIVLPKYFGKIHDIFHVLSLKKSFGQQEPHFLDPKSIQLWPDLTYEVVPTQIMDRKEQQLRSKTIPLVMLSWENLLAQDFSWERETDMRKFYPYLFG</sequence>
<dbReference type="PANTHER" id="PTHR46148">
    <property type="entry name" value="CHROMO DOMAIN-CONTAINING PROTEIN"/>
    <property type="match status" value="1"/>
</dbReference>
<keyword evidence="2" id="KW-1185">Reference proteome</keyword>
<name>A0A6P9E6G0_JUGRE</name>
<dbReference type="InParanoid" id="A0A6P9E6G0"/>